<feature type="compositionally biased region" description="Polar residues" evidence="1">
    <location>
        <begin position="28"/>
        <end position="38"/>
    </location>
</feature>
<organism evidence="2 3">
    <name type="scientific">Phytophthora nicotianae P1569</name>
    <dbReference type="NCBI Taxonomy" id="1317065"/>
    <lineage>
        <taxon>Eukaryota</taxon>
        <taxon>Sar</taxon>
        <taxon>Stramenopiles</taxon>
        <taxon>Oomycota</taxon>
        <taxon>Peronosporomycetes</taxon>
        <taxon>Peronosporales</taxon>
        <taxon>Peronosporaceae</taxon>
        <taxon>Phytophthora</taxon>
    </lineage>
</organism>
<name>V9EX39_PHYNI</name>
<keyword evidence="3" id="KW-1185">Reference proteome</keyword>
<accession>V9EX39</accession>
<protein>
    <submittedName>
        <fullName evidence="2">Uncharacterized protein</fullName>
    </submittedName>
</protein>
<dbReference type="EMBL" id="ANIZ01002080">
    <property type="protein sequence ID" value="ETI42627.1"/>
    <property type="molecule type" value="Genomic_DNA"/>
</dbReference>
<proteinExistence type="predicted"/>
<evidence type="ECO:0000313" key="3">
    <source>
        <dbReference type="Proteomes" id="UP000018721"/>
    </source>
</evidence>
<evidence type="ECO:0000256" key="1">
    <source>
        <dbReference type="SAM" id="MobiDB-lite"/>
    </source>
</evidence>
<dbReference type="Proteomes" id="UP000018721">
    <property type="component" value="Unassembled WGS sequence"/>
</dbReference>
<feature type="region of interest" description="Disordered" evidence="1">
    <location>
        <begin position="1"/>
        <end position="46"/>
    </location>
</feature>
<dbReference type="AlphaFoldDB" id="V9EX39"/>
<feature type="compositionally biased region" description="Basic and acidic residues" evidence="1">
    <location>
        <begin position="13"/>
        <end position="27"/>
    </location>
</feature>
<comment type="caution">
    <text evidence="2">The sequence shown here is derived from an EMBL/GenBank/DDBJ whole genome shotgun (WGS) entry which is preliminary data.</text>
</comment>
<reference evidence="2 3" key="1">
    <citation type="submission" date="2013-11" db="EMBL/GenBank/DDBJ databases">
        <title>The Genome Sequence of Phytophthora parasitica P1569.</title>
        <authorList>
            <consortium name="The Broad Institute Genomics Platform"/>
            <person name="Russ C."/>
            <person name="Tyler B."/>
            <person name="Panabieres F."/>
            <person name="Shan W."/>
            <person name="Tripathy S."/>
            <person name="Grunwald N."/>
            <person name="Machado M."/>
            <person name="Johnson C.S."/>
            <person name="Arredondo F."/>
            <person name="Hong C."/>
            <person name="Coffey M."/>
            <person name="Young S.K."/>
            <person name="Zeng Q."/>
            <person name="Gargeya S."/>
            <person name="Fitzgerald M."/>
            <person name="Abouelleil A."/>
            <person name="Alvarado L."/>
            <person name="Chapman S.B."/>
            <person name="Gainer-Dewar J."/>
            <person name="Goldberg J."/>
            <person name="Griggs A."/>
            <person name="Gujja S."/>
            <person name="Hansen M."/>
            <person name="Howarth C."/>
            <person name="Imamovic A."/>
            <person name="Ireland A."/>
            <person name="Larimer J."/>
            <person name="McCowan C."/>
            <person name="Murphy C."/>
            <person name="Pearson M."/>
            <person name="Poon T.W."/>
            <person name="Priest M."/>
            <person name="Roberts A."/>
            <person name="Saif S."/>
            <person name="Shea T."/>
            <person name="Sykes S."/>
            <person name="Wortman J."/>
            <person name="Nusbaum C."/>
            <person name="Birren B."/>
        </authorList>
    </citation>
    <scope>NUCLEOTIDE SEQUENCE [LARGE SCALE GENOMIC DNA]</scope>
    <source>
        <strain evidence="2 3">P1569</strain>
    </source>
</reference>
<gene>
    <name evidence="2" type="ORF">F443_12294</name>
</gene>
<evidence type="ECO:0000313" key="2">
    <source>
        <dbReference type="EMBL" id="ETI42627.1"/>
    </source>
</evidence>
<dbReference type="HOGENOM" id="CLU_1443648_0_0_1"/>
<sequence>MKQGSFAPRPRHDRREARVYERRELTHNRTATHASQPSPEKVSASRIGASARDGFTGVVLVKVNAAIKRWSSASIAGRRGCDEFTCSTYIAVVIEERGTHCVIPVTKTSIICSASGDRRQSDDNNDRNTSFLALHPRLSRLECGMRSKICFANHKNHTRPNFDITALLLSGPHQLSFLFFSTNCVQEC</sequence>